<name>A0A3B0UZT2_9ZZZZ</name>
<dbReference type="AlphaFoldDB" id="A0A3B0UZT2"/>
<dbReference type="InterPro" id="IPR054687">
    <property type="entry name" value="Two-CW_dom"/>
</dbReference>
<dbReference type="EMBL" id="UOEX01000091">
    <property type="protein sequence ID" value="VAW34140.1"/>
    <property type="molecule type" value="Genomic_DNA"/>
</dbReference>
<dbReference type="GO" id="GO:0003677">
    <property type="term" value="F:DNA binding"/>
    <property type="evidence" value="ECO:0007669"/>
    <property type="project" value="InterPro"/>
</dbReference>
<gene>
    <name evidence="2" type="ORF">MNBD_DELTA03-836</name>
</gene>
<organism evidence="2">
    <name type="scientific">hydrothermal vent metagenome</name>
    <dbReference type="NCBI Taxonomy" id="652676"/>
    <lineage>
        <taxon>unclassified sequences</taxon>
        <taxon>metagenomes</taxon>
        <taxon>ecological metagenomes</taxon>
    </lineage>
</organism>
<dbReference type="InterPro" id="IPR010982">
    <property type="entry name" value="Lambda_DNA-bd_dom_sf"/>
</dbReference>
<proteinExistence type="predicted"/>
<dbReference type="SMART" id="SM00530">
    <property type="entry name" value="HTH_XRE"/>
    <property type="match status" value="1"/>
</dbReference>
<dbReference type="Gene3D" id="1.10.260.40">
    <property type="entry name" value="lambda repressor-like DNA-binding domains"/>
    <property type="match status" value="1"/>
</dbReference>
<dbReference type="SUPFAM" id="SSF47413">
    <property type="entry name" value="lambda repressor-like DNA-binding domains"/>
    <property type="match status" value="1"/>
</dbReference>
<sequence length="129" mass="14972">MDKKEFAHIRKILGKTQKELAELLGISIKTLHSYEQGWRRIPAHAERQIIFLLSKIHEISGGLKPCWTIKNCPPKRKKACPAWEFQAGKLCWFINGTICECNALHDWHKKMEVCRKCAVLKSFMPLLDD</sequence>
<accession>A0A3B0UZT2</accession>
<dbReference type="Pfam" id="PF01381">
    <property type="entry name" value="HTH_3"/>
    <property type="match status" value="1"/>
</dbReference>
<dbReference type="NCBIfam" id="NF045718">
    <property type="entry name" value="two_CW_domain"/>
    <property type="match status" value="1"/>
</dbReference>
<evidence type="ECO:0000259" key="1">
    <source>
        <dbReference type="PROSITE" id="PS50943"/>
    </source>
</evidence>
<feature type="domain" description="HTH cro/C1-type" evidence="1">
    <location>
        <begin position="6"/>
        <end position="37"/>
    </location>
</feature>
<dbReference type="InterPro" id="IPR001387">
    <property type="entry name" value="Cro/C1-type_HTH"/>
</dbReference>
<protein>
    <recommendedName>
        <fullName evidence="1">HTH cro/C1-type domain-containing protein</fullName>
    </recommendedName>
</protein>
<evidence type="ECO:0000313" key="2">
    <source>
        <dbReference type="EMBL" id="VAW34140.1"/>
    </source>
</evidence>
<dbReference type="PROSITE" id="PS50943">
    <property type="entry name" value="HTH_CROC1"/>
    <property type="match status" value="1"/>
</dbReference>
<reference evidence="2" key="1">
    <citation type="submission" date="2018-06" db="EMBL/GenBank/DDBJ databases">
        <authorList>
            <person name="Zhirakovskaya E."/>
        </authorList>
    </citation>
    <scope>NUCLEOTIDE SEQUENCE</scope>
</reference>
<dbReference type="CDD" id="cd00093">
    <property type="entry name" value="HTH_XRE"/>
    <property type="match status" value="1"/>
</dbReference>